<evidence type="ECO:0000313" key="8">
    <source>
        <dbReference type="EMBL" id="NAZ17550.1"/>
    </source>
</evidence>
<dbReference type="SUPFAM" id="SSF55811">
    <property type="entry name" value="Nudix"/>
    <property type="match status" value="1"/>
</dbReference>
<evidence type="ECO:0000313" key="9">
    <source>
        <dbReference type="EMBL" id="RBM00615.1"/>
    </source>
</evidence>
<reference evidence="9 10" key="1">
    <citation type="submission" date="2018-01" db="EMBL/GenBank/DDBJ databases">
        <title>Glutamicibacter soli strain NHPC-3 Whole genome sequence and assembly.</title>
        <authorList>
            <person name="Choudhury P."/>
            <person name="Gupta D."/>
            <person name="Sengupta K."/>
            <person name="Jawed A."/>
            <person name="Sultana N."/>
            <person name="Saha P."/>
        </authorList>
    </citation>
    <scope>NUCLEOTIDE SEQUENCE [LARGE SCALE GENOMIC DNA]</scope>
    <source>
        <strain evidence="9 10">NHPC-3</strain>
    </source>
</reference>
<keyword evidence="4" id="KW-0378">Hydrolase</keyword>
<keyword evidence="6" id="KW-0464">Manganese</keyword>
<comment type="cofactor">
    <cofactor evidence="2">
        <name>Mg(2+)</name>
        <dbReference type="ChEBI" id="CHEBI:18420"/>
    </cofactor>
</comment>
<dbReference type="Gene3D" id="3.90.79.10">
    <property type="entry name" value="Nucleoside Triphosphate Pyrophosphohydrolase"/>
    <property type="match status" value="1"/>
</dbReference>
<evidence type="ECO:0000259" key="7">
    <source>
        <dbReference type="PROSITE" id="PS51462"/>
    </source>
</evidence>
<dbReference type="PANTHER" id="PTHR12992:SF11">
    <property type="entry name" value="MITOCHONDRIAL COENZYME A DIPHOSPHATASE NUDT8"/>
    <property type="match status" value="1"/>
</dbReference>
<evidence type="ECO:0000313" key="11">
    <source>
        <dbReference type="Proteomes" id="UP000477543"/>
    </source>
</evidence>
<comment type="caution">
    <text evidence="9">The sequence shown here is derived from an EMBL/GenBank/DDBJ whole genome shotgun (WGS) entry which is preliminary data.</text>
</comment>
<dbReference type="InterPro" id="IPR015797">
    <property type="entry name" value="NUDIX_hydrolase-like_dom_sf"/>
</dbReference>
<evidence type="ECO:0000256" key="3">
    <source>
        <dbReference type="ARBA" id="ARBA00022723"/>
    </source>
</evidence>
<dbReference type="PANTHER" id="PTHR12992">
    <property type="entry name" value="NUDIX HYDROLASE"/>
    <property type="match status" value="1"/>
</dbReference>
<dbReference type="InterPro" id="IPR045121">
    <property type="entry name" value="CoAse"/>
</dbReference>
<evidence type="ECO:0000256" key="4">
    <source>
        <dbReference type="ARBA" id="ARBA00022801"/>
    </source>
</evidence>
<evidence type="ECO:0000313" key="10">
    <source>
        <dbReference type="Proteomes" id="UP000252167"/>
    </source>
</evidence>
<feature type="domain" description="Nudix hydrolase" evidence="7">
    <location>
        <begin position="37"/>
        <end position="189"/>
    </location>
</feature>
<comment type="cofactor">
    <cofactor evidence="1">
        <name>Mn(2+)</name>
        <dbReference type="ChEBI" id="CHEBI:29035"/>
    </cofactor>
</comment>
<organism evidence="9 10">
    <name type="scientific">Glutamicibacter soli</name>
    <dbReference type="NCBI Taxonomy" id="453836"/>
    <lineage>
        <taxon>Bacteria</taxon>
        <taxon>Bacillati</taxon>
        <taxon>Actinomycetota</taxon>
        <taxon>Actinomycetes</taxon>
        <taxon>Micrococcales</taxon>
        <taxon>Micrococcaceae</taxon>
        <taxon>Glutamicibacter</taxon>
    </lineage>
</organism>
<gene>
    <name evidence="9" type="ORF">C1H84_11800</name>
    <name evidence="8" type="ORF">GT020_15985</name>
</gene>
<protein>
    <submittedName>
        <fullName evidence="9">CoA pyrophosphatase</fullName>
    </submittedName>
    <submittedName>
        <fullName evidence="8">NUDIX domain-containing protein</fullName>
    </submittedName>
</protein>
<dbReference type="PROSITE" id="PS51462">
    <property type="entry name" value="NUDIX"/>
    <property type="match status" value="1"/>
</dbReference>
<keyword evidence="10" id="KW-1185">Reference proteome</keyword>
<dbReference type="GO" id="GO:0046872">
    <property type="term" value="F:metal ion binding"/>
    <property type="evidence" value="ECO:0007669"/>
    <property type="project" value="UniProtKB-KW"/>
</dbReference>
<proteinExistence type="predicted"/>
<dbReference type="Pfam" id="PF00293">
    <property type="entry name" value="NUDIX"/>
    <property type="match status" value="1"/>
</dbReference>
<dbReference type="AlphaFoldDB" id="A0A365YD38"/>
<dbReference type="Proteomes" id="UP000252167">
    <property type="component" value="Unassembled WGS sequence"/>
</dbReference>
<accession>A0A365YD38</accession>
<evidence type="ECO:0000256" key="6">
    <source>
        <dbReference type="ARBA" id="ARBA00023211"/>
    </source>
</evidence>
<keyword evidence="5" id="KW-0460">Magnesium</keyword>
<dbReference type="InterPro" id="IPR000086">
    <property type="entry name" value="NUDIX_hydrolase_dom"/>
</dbReference>
<name>A0A365YD38_9MICC</name>
<dbReference type="GO" id="GO:0010945">
    <property type="term" value="F:coenzyme A diphosphatase activity"/>
    <property type="evidence" value="ECO:0007669"/>
    <property type="project" value="InterPro"/>
</dbReference>
<keyword evidence="3" id="KW-0479">Metal-binding</keyword>
<dbReference type="CDD" id="cd03426">
    <property type="entry name" value="NUDIX_CoAse_Nudt7"/>
    <property type="match status" value="1"/>
</dbReference>
<evidence type="ECO:0000256" key="1">
    <source>
        <dbReference type="ARBA" id="ARBA00001936"/>
    </source>
</evidence>
<dbReference type="RefSeq" id="WP_047119840.1">
    <property type="nucleotide sequence ID" value="NZ_JBNBOD010000001.1"/>
</dbReference>
<sequence>MSALKDLKQVVAEHSHTVGATQKLPDSWAFKQLDANSVRRAAILMLFGSADGRGLTQNADPADLDLLFVERAETLRSHAGQISFPGGGIDPEDASETDAALREAWEETGVQTSGIEVLGQLAATELPVSNFIVTPVLGWWHTESAVFPVDPGESAGVFRAPVAHLLDPRNRVLGVVQRGGRKFSAPAFEYEGRVIWGFTAMVADKLFNELGWTRPWSPKREIRML</sequence>
<reference evidence="8 11" key="2">
    <citation type="submission" date="2020-01" db="EMBL/GenBank/DDBJ databases">
        <title>Glutamicibacter soli M275.</title>
        <authorList>
            <person name="Meng X."/>
        </authorList>
    </citation>
    <scope>NUCLEOTIDE SEQUENCE [LARGE SCALE GENOMIC DNA]</scope>
    <source>
        <strain evidence="8 11">M275</strain>
    </source>
</reference>
<dbReference type="Proteomes" id="UP000477543">
    <property type="component" value="Unassembled WGS sequence"/>
</dbReference>
<dbReference type="EMBL" id="WYDN01000019">
    <property type="protein sequence ID" value="NAZ17550.1"/>
    <property type="molecule type" value="Genomic_DNA"/>
</dbReference>
<evidence type="ECO:0000256" key="2">
    <source>
        <dbReference type="ARBA" id="ARBA00001946"/>
    </source>
</evidence>
<evidence type="ECO:0000256" key="5">
    <source>
        <dbReference type="ARBA" id="ARBA00022842"/>
    </source>
</evidence>
<dbReference type="EMBL" id="POAF01000005">
    <property type="protein sequence ID" value="RBM00615.1"/>
    <property type="molecule type" value="Genomic_DNA"/>
</dbReference>